<name>A0A1J5QU05_9ZZZZ</name>
<proteinExistence type="predicted"/>
<dbReference type="AlphaFoldDB" id="A0A1J5QU05"/>
<reference evidence="1" key="1">
    <citation type="submission" date="2016-10" db="EMBL/GenBank/DDBJ databases">
        <title>Sequence of Gallionella enrichment culture.</title>
        <authorList>
            <person name="Poehlein A."/>
            <person name="Muehling M."/>
            <person name="Daniel R."/>
        </authorList>
    </citation>
    <scope>NUCLEOTIDE SEQUENCE</scope>
</reference>
<accession>A0A1J5QU05</accession>
<protein>
    <submittedName>
        <fullName evidence="1">Uncharacterized protein</fullName>
    </submittedName>
</protein>
<comment type="caution">
    <text evidence="1">The sequence shown here is derived from an EMBL/GenBank/DDBJ whole genome shotgun (WGS) entry which is preliminary data.</text>
</comment>
<sequence>MSDDGAGHGAGDGIVDDFPHARLAHLAEILAHPVKHHHRLVHGVAQHRQHRRQHGQVEFPLEEGEEAENDHHVVHVGDDGRHRKTPFEAQREVSHDADRNQQQGQRAIIVQLLADLRTDELDPADLDRGILLFQDIKHILGQLGAAHPLLDRQADQHIAAGAEILYCRILEADAVDRRADLADIRRLRVIDFHHRAAGEIHPQREAFGCQEKDGEDEGQERDGRCYTTIAHERDVFLDAEQFHEFSLRCLSRSSACRSCDDSRKTD</sequence>
<organism evidence="1">
    <name type="scientific">mine drainage metagenome</name>
    <dbReference type="NCBI Taxonomy" id="410659"/>
    <lineage>
        <taxon>unclassified sequences</taxon>
        <taxon>metagenomes</taxon>
        <taxon>ecological metagenomes</taxon>
    </lineage>
</organism>
<gene>
    <name evidence="1" type="ORF">GALL_348440</name>
</gene>
<evidence type="ECO:0000313" key="1">
    <source>
        <dbReference type="EMBL" id="OIQ83367.1"/>
    </source>
</evidence>
<dbReference type="EMBL" id="MLJW01000710">
    <property type="protein sequence ID" value="OIQ83367.1"/>
    <property type="molecule type" value="Genomic_DNA"/>
</dbReference>